<evidence type="ECO:0000313" key="1">
    <source>
        <dbReference type="EMBL" id="QJW97308.1"/>
    </source>
</evidence>
<sequence>MALLGARPRALGELWFWFDLEALFEWTDDAANAGPVAEGLSKLLSADHLAQVGRLGQLLKAAEVQMLLDLLPARRAFLNLLPVLYHAHFPRLGLWLVPPTGAAAASWPALPWSFVLVYNARQGAADHPPQGYPLNPNALPPRLLRMALTTAVAQAPVAVRELLIHGLRDRDDPANEIRDAGRPVFARPVHCPYTWRVV</sequence>
<reference evidence="2" key="1">
    <citation type="submission" date="2020-05" db="EMBL/GenBank/DDBJ databases">
        <title>Frigoriglobus tundricola gen. nov., sp. nov., a psychrotolerant cellulolytic planctomycete of the family Gemmataceae with two divergent copies of 16S rRNA gene.</title>
        <authorList>
            <person name="Kulichevskaya I.S."/>
            <person name="Ivanova A.A."/>
            <person name="Naumoff D.G."/>
            <person name="Beletsky A.V."/>
            <person name="Rijpstra W.I.C."/>
            <person name="Sinninghe Damste J.S."/>
            <person name="Mardanov A.V."/>
            <person name="Ravin N.V."/>
            <person name="Dedysh S.N."/>
        </authorList>
    </citation>
    <scope>NUCLEOTIDE SEQUENCE [LARGE SCALE GENOMIC DNA]</scope>
    <source>
        <strain evidence="2">PL17</strain>
    </source>
</reference>
<proteinExistence type="predicted"/>
<dbReference type="RefSeq" id="WP_171472699.1">
    <property type="nucleotide sequence ID" value="NZ_CP053452.2"/>
</dbReference>
<organism evidence="1 2">
    <name type="scientific">Frigoriglobus tundricola</name>
    <dbReference type="NCBI Taxonomy" id="2774151"/>
    <lineage>
        <taxon>Bacteria</taxon>
        <taxon>Pseudomonadati</taxon>
        <taxon>Planctomycetota</taxon>
        <taxon>Planctomycetia</taxon>
        <taxon>Gemmatales</taxon>
        <taxon>Gemmataceae</taxon>
        <taxon>Frigoriglobus</taxon>
    </lineage>
</organism>
<name>A0A6M5YTG4_9BACT</name>
<dbReference type="EMBL" id="CP053452">
    <property type="protein sequence ID" value="QJW97308.1"/>
    <property type="molecule type" value="Genomic_DNA"/>
</dbReference>
<protein>
    <submittedName>
        <fullName evidence="1">Uncharacterized protein</fullName>
    </submittedName>
</protein>
<gene>
    <name evidence="1" type="ORF">FTUN_4878</name>
</gene>
<dbReference type="KEGG" id="ftj:FTUN_4878"/>
<accession>A0A6M5YTG4</accession>
<dbReference type="AlphaFoldDB" id="A0A6M5YTG4"/>
<evidence type="ECO:0000313" key="2">
    <source>
        <dbReference type="Proteomes" id="UP000503447"/>
    </source>
</evidence>
<dbReference type="Proteomes" id="UP000503447">
    <property type="component" value="Chromosome"/>
</dbReference>
<keyword evidence="2" id="KW-1185">Reference proteome</keyword>